<dbReference type="PANTHER" id="PTHR23505">
    <property type="entry name" value="SPINSTER"/>
    <property type="match status" value="1"/>
</dbReference>
<accession>A0A1I6A2M9</accession>
<dbReference type="Proteomes" id="UP000242815">
    <property type="component" value="Unassembled WGS sequence"/>
</dbReference>
<name>A0A1I6A2M9_9GAMM</name>
<organism evidence="8 9">
    <name type="scientific">Halopseudomonas formosensis</name>
    <dbReference type="NCBI Taxonomy" id="1002526"/>
    <lineage>
        <taxon>Bacteria</taxon>
        <taxon>Pseudomonadati</taxon>
        <taxon>Pseudomonadota</taxon>
        <taxon>Gammaproteobacteria</taxon>
        <taxon>Pseudomonadales</taxon>
        <taxon>Pseudomonadaceae</taxon>
        <taxon>Halopseudomonas</taxon>
    </lineage>
</organism>
<dbReference type="InterPro" id="IPR044770">
    <property type="entry name" value="MFS_spinster-like"/>
</dbReference>
<gene>
    <name evidence="8" type="ORF">SAMN05216578_101518</name>
</gene>
<evidence type="ECO:0000256" key="3">
    <source>
        <dbReference type="ARBA" id="ARBA00022692"/>
    </source>
</evidence>
<keyword evidence="4 6" id="KW-1133">Transmembrane helix</keyword>
<evidence type="ECO:0000256" key="1">
    <source>
        <dbReference type="ARBA" id="ARBA00004141"/>
    </source>
</evidence>
<feature type="transmembrane region" description="Helical" evidence="6">
    <location>
        <begin position="341"/>
        <end position="361"/>
    </location>
</feature>
<protein>
    <submittedName>
        <fullName evidence="8">Predicted arabinose efflux permease, MFS family</fullName>
    </submittedName>
</protein>
<dbReference type="InterPro" id="IPR036259">
    <property type="entry name" value="MFS_trans_sf"/>
</dbReference>
<dbReference type="Pfam" id="PF07690">
    <property type="entry name" value="MFS_1"/>
    <property type="match status" value="1"/>
</dbReference>
<dbReference type="GO" id="GO:0016020">
    <property type="term" value="C:membrane"/>
    <property type="evidence" value="ECO:0007669"/>
    <property type="project" value="UniProtKB-SubCell"/>
</dbReference>
<evidence type="ECO:0000256" key="5">
    <source>
        <dbReference type="ARBA" id="ARBA00023136"/>
    </source>
</evidence>
<feature type="transmembrane region" description="Helical" evidence="6">
    <location>
        <begin position="276"/>
        <end position="297"/>
    </location>
</feature>
<feature type="transmembrane region" description="Helical" evidence="6">
    <location>
        <begin position="125"/>
        <end position="146"/>
    </location>
</feature>
<comment type="subcellular location">
    <subcellularLocation>
        <location evidence="1">Membrane</location>
        <topology evidence="1">Multi-pass membrane protein</topology>
    </subcellularLocation>
</comment>
<dbReference type="PANTHER" id="PTHR23505:SF79">
    <property type="entry name" value="PROTEIN SPINSTER"/>
    <property type="match status" value="1"/>
</dbReference>
<feature type="transmembrane region" description="Helical" evidence="6">
    <location>
        <begin position="382"/>
        <end position="402"/>
    </location>
</feature>
<feature type="transmembrane region" description="Helical" evidence="6">
    <location>
        <begin position="158"/>
        <end position="180"/>
    </location>
</feature>
<evidence type="ECO:0000256" key="2">
    <source>
        <dbReference type="ARBA" id="ARBA00022448"/>
    </source>
</evidence>
<feature type="transmembrane region" description="Helical" evidence="6">
    <location>
        <begin position="32"/>
        <end position="55"/>
    </location>
</feature>
<feature type="transmembrane region" description="Helical" evidence="6">
    <location>
        <begin position="67"/>
        <end position="88"/>
    </location>
</feature>
<dbReference type="GO" id="GO:0022857">
    <property type="term" value="F:transmembrane transporter activity"/>
    <property type="evidence" value="ECO:0007669"/>
    <property type="project" value="InterPro"/>
</dbReference>
<reference evidence="8 9" key="1">
    <citation type="submission" date="2016-10" db="EMBL/GenBank/DDBJ databases">
        <authorList>
            <person name="de Groot N.N."/>
        </authorList>
    </citation>
    <scope>NUCLEOTIDE SEQUENCE [LARGE SCALE GENOMIC DNA]</scope>
    <source>
        <strain evidence="8 9">JCM 18415</strain>
    </source>
</reference>
<dbReference type="CDD" id="cd17328">
    <property type="entry name" value="MFS_spinster_like"/>
    <property type="match status" value="1"/>
</dbReference>
<dbReference type="InterPro" id="IPR011701">
    <property type="entry name" value="MFS"/>
</dbReference>
<evidence type="ECO:0000259" key="7">
    <source>
        <dbReference type="PROSITE" id="PS50850"/>
    </source>
</evidence>
<evidence type="ECO:0000256" key="4">
    <source>
        <dbReference type="ARBA" id="ARBA00022989"/>
    </source>
</evidence>
<dbReference type="OrthoDB" id="6057322at2"/>
<dbReference type="PROSITE" id="PS00216">
    <property type="entry name" value="SUGAR_TRANSPORT_1"/>
    <property type="match status" value="1"/>
</dbReference>
<evidence type="ECO:0000313" key="8">
    <source>
        <dbReference type="EMBL" id="SFQ62922.1"/>
    </source>
</evidence>
<dbReference type="InterPro" id="IPR020846">
    <property type="entry name" value="MFS_dom"/>
</dbReference>
<keyword evidence="3 6" id="KW-0812">Transmembrane</keyword>
<dbReference type="EMBL" id="FOYD01000001">
    <property type="protein sequence ID" value="SFQ62922.1"/>
    <property type="molecule type" value="Genomic_DNA"/>
</dbReference>
<dbReference type="SUPFAM" id="SSF103473">
    <property type="entry name" value="MFS general substrate transporter"/>
    <property type="match status" value="1"/>
</dbReference>
<feature type="transmembrane region" description="Helical" evidence="6">
    <location>
        <begin position="309"/>
        <end position="329"/>
    </location>
</feature>
<feature type="transmembrane region" description="Helical" evidence="6">
    <location>
        <begin position="186"/>
        <end position="206"/>
    </location>
</feature>
<feature type="transmembrane region" description="Helical" evidence="6">
    <location>
        <begin position="100"/>
        <end position="119"/>
    </location>
</feature>
<keyword evidence="2" id="KW-0813">Transport</keyword>
<dbReference type="AlphaFoldDB" id="A0A1I6A2M9"/>
<dbReference type="STRING" id="1002526.SAMN05216578_101518"/>
<proteinExistence type="predicted"/>
<dbReference type="PROSITE" id="PS50850">
    <property type="entry name" value="MFS"/>
    <property type="match status" value="1"/>
</dbReference>
<feature type="transmembrane region" description="Helical" evidence="6">
    <location>
        <begin position="238"/>
        <end position="256"/>
    </location>
</feature>
<dbReference type="InterPro" id="IPR005829">
    <property type="entry name" value="Sugar_transporter_CS"/>
</dbReference>
<feature type="domain" description="Major facilitator superfamily (MFS) profile" evidence="7">
    <location>
        <begin position="33"/>
        <end position="438"/>
    </location>
</feature>
<dbReference type="Gene3D" id="1.20.1250.20">
    <property type="entry name" value="MFS general substrate transporter like domains"/>
    <property type="match status" value="1"/>
</dbReference>
<keyword evidence="5 6" id="KW-0472">Membrane</keyword>
<sequence length="462" mass="48883">MIGKTDNKTEHTVSSPAAISPVQRSVTWRTHYALLMLALIYIFNYIDRLLVSILIEPIKLEFGVSDTLIGLLSGVAFALFYTVFGLPLGRLSDRIGRKPVVALACIAWSLMTMLCGVATSFTMLLLFRIGVAIGEAGGSAPSVAMVSDLYPPSHRSRALAVFLMGPALGAVFGLGMGGWIADAYGWRWAFILIGAPGVLLGLLLAFTVRAPRRQPTSAAEAGESFLQTMASLARTPSYALIVFAGSSGAIAAYAVGTWAPSFLIRSHGLSLTEAGALLGIGGGLMSVIGTLTCGWFTDRMVRRDSGWQLGAALLGTAMSIPFGLLFFLWPAGSALQLGSLAVPTAFALYLGFAFFGTWWSVPCFGAMTHLFPASRLAQGTAMFLMGVTLLGVGLGPLVVGVLSDVFELAIGAEALRYAMAATMVILLLPCFALARAIPQYRRQVDGHDVDLPIESMPEGARS</sequence>
<evidence type="ECO:0000313" key="9">
    <source>
        <dbReference type="Proteomes" id="UP000242815"/>
    </source>
</evidence>
<evidence type="ECO:0000256" key="6">
    <source>
        <dbReference type="SAM" id="Phobius"/>
    </source>
</evidence>
<feature type="transmembrane region" description="Helical" evidence="6">
    <location>
        <begin position="414"/>
        <end position="434"/>
    </location>
</feature>